<evidence type="ECO:0000256" key="1">
    <source>
        <dbReference type="ARBA" id="ARBA00004613"/>
    </source>
</evidence>
<reference evidence="6 7" key="1">
    <citation type="submission" date="2015-10" db="EMBL/GenBank/DDBJ databases">
        <title>Draft genome sequence of Streptomyces sp. RV15, isolated from a marine sponge.</title>
        <authorList>
            <person name="Ruckert C."/>
            <person name="Abdelmohsen U.R."/>
            <person name="Winkler A."/>
            <person name="Hentschel U."/>
            <person name="Kalinowski J."/>
            <person name="Kampfer P."/>
            <person name="Glaeser S."/>
        </authorList>
    </citation>
    <scope>NUCLEOTIDE SEQUENCE [LARGE SCALE GENOMIC DNA]</scope>
    <source>
        <strain evidence="6 7">RV15</strain>
    </source>
</reference>
<dbReference type="Gene3D" id="3.20.20.80">
    <property type="entry name" value="Glycosidases"/>
    <property type="match status" value="2"/>
</dbReference>
<dbReference type="RefSeq" id="WP_067030625.1">
    <property type="nucleotide sequence ID" value="NZ_KQ949107.1"/>
</dbReference>
<name>A0A117RYA0_9ACTN</name>
<dbReference type="SUPFAM" id="SSF50370">
    <property type="entry name" value="Ricin B-like lectins"/>
    <property type="match status" value="1"/>
</dbReference>
<evidence type="ECO:0000259" key="5">
    <source>
        <dbReference type="SMART" id="SM00458"/>
    </source>
</evidence>
<evidence type="ECO:0000313" key="6">
    <source>
        <dbReference type="EMBL" id="KUO16207.1"/>
    </source>
</evidence>
<feature type="chain" id="PRO_5007155874" description="Ricin B lectin domain-containing protein" evidence="4">
    <location>
        <begin position="35"/>
        <end position="1099"/>
    </location>
</feature>
<dbReference type="PROSITE" id="PS50231">
    <property type="entry name" value="RICIN_B_LECTIN"/>
    <property type="match status" value="1"/>
</dbReference>
<dbReference type="Gene3D" id="2.60.120.260">
    <property type="entry name" value="Galactose-binding domain-like"/>
    <property type="match status" value="1"/>
</dbReference>
<keyword evidence="3 4" id="KW-0732">Signal</keyword>
<dbReference type="CDD" id="cd23458">
    <property type="entry name" value="beta-trefoil_Ricin_AgaB34-like"/>
    <property type="match status" value="1"/>
</dbReference>
<evidence type="ECO:0000256" key="2">
    <source>
        <dbReference type="ARBA" id="ARBA00022525"/>
    </source>
</evidence>
<dbReference type="Gene3D" id="2.80.10.50">
    <property type="match status" value="3"/>
</dbReference>
<comment type="caution">
    <text evidence="6">The sequence shown here is derived from an EMBL/GenBank/DDBJ whole genome shotgun (WGS) entry which is preliminary data.</text>
</comment>
<evidence type="ECO:0000256" key="3">
    <source>
        <dbReference type="ARBA" id="ARBA00022729"/>
    </source>
</evidence>
<dbReference type="STRING" id="909626.AQJ91_36880"/>
<dbReference type="InterPro" id="IPR032504">
    <property type="entry name" value="DUF4978"/>
</dbReference>
<proteinExistence type="predicted"/>
<dbReference type="InterPro" id="IPR055372">
    <property type="entry name" value="CBM96"/>
</dbReference>
<dbReference type="GO" id="GO:0005576">
    <property type="term" value="C:extracellular region"/>
    <property type="evidence" value="ECO:0007669"/>
    <property type="project" value="UniProtKB-SubCell"/>
</dbReference>
<gene>
    <name evidence="6" type="ORF">AQJ91_36880</name>
</gene>
<dbReference type="InterPro" id="IPR000772">
    <property type="entry name" value="Ricin_B_lectin"/>
</dbReference>
<dbReference type="Pfam" id="PF00652">
    <property type="entry name" value="Ricin_B_lectin"/>
    <property type="match status" value="1"/>
</dbReference>
<protein>
    <recommendedName>
        <fullName evidence="5">Ricin B lectin domain-containing protein</fullName>
    </recommendedName>
</protein>
<evidence type="ECO:0000313" key="7">
    <source>
        <dbReference type="Proteomes" id="UP000053260"/>
    </source>
</evidence>
<organism evidence="6 7">
    <name type="scientific">Streptomyces dysideae</name>
    <dbReference type="NCBI Taxonomy" id="909626"/>
    <lineage>
        <taxon>Bacteria</taxon>
        <taxon>Bacillati</taxon>
        <taxon>Actinomycetota</taxon>
        <taxon>Actinomycetes</taxon>
        <taxon>Kitasatosporales</taxon>
        <taxon>Streptomycetaceae</taxon>
        <taxon>Streptomyces</taxon>
    </lineage>
</organism>
<dbReference type="EMBL" id="LMXB01000093">
    <property type="protein sequence ID" value="KUO16207.1"/>
    <property type="molecule type" value="Genomic_DNA"/>
</dbReference>
<evidence type="ECO:0000256" key="4">
    <source>
        <dbReference type="SAM" id="SignalP"/>
    </source>
</evidence>
<dbReference type="AlphaFoldDB" id="A0A117RYA0"/>
<dbReference type="Proteomes" id="UP000053260">
    <property type="component" value="Unassembled WGS sequence"/>
</dbReference>
<dbReference type="SMART" id="SM00458">
    <property type="entry name" value="RICIN"/>
    <property type="match status" value="1"/>
</dbReference>
<dbReference type="Gene3D" id="1.20.1270.70">
    <property type="entry name" value="Designed single chain three-helix bundle"/>
    <property type="match status" value="1"/>
</dbReference>
<feature type="signal peptide" evidence="4">
    <location>
        <begin position="1"/>
        <end position="34"/>
    </location>
</feature>
<sequence length="1099" mass="119376">MSITLRHRRRRRTAGLAALALMATSLVGTGLALAAPAAAADFPAIDDTLQPSTPTVTPVSEADTAKTASDRITLNVDGEPFFYNGTQLRIDKLRDAWGLSEQEIAALFHKIKDDGFTVVNVPLWWAEVQPDRVFSPVESTYIRGGQYSRTNFADSPSSKIGYQRGVEEEKQLTYLKFDFSGYTEAEINAAKVRVNLNADAIGDLPFTAKLYGITDDSWDAATMTWDEGAPNHNGHAITGTEGEDYVLVDSSPSWDQMGDKQAYDFDVSDFIANSPDKTVSFILQATPTTDTDLAVGGTIDGALGAEPPQLFLSNQQRYDFSYLDKVIGWAEAAEIKLEFLWYGSDSTGATLDNRVPTYVFRNHKNQYINADGVRQPVLKKIDDPKYGVYWYHMDKNDLRTRSQEYTALKATMDHVAEYNAANGDKKTLIGVQVSNEPSVQNFHGSKRTHWHNPETWGALDRFASVGDFVDRTMWEFTVNLSNAVKESDYPVWTRVNNCNCTDAFGVEYNELMRQNHGTSLDFIGLDPYSRDEGRLYRFGHEGLYSTGSNLPMINENGGDYQNSANLLLASLAGGAFYNVYDYYGPDGHNLYVPKDAANGDYTPVPRGSYMQEVRDTNHMLLKAAGDLASKQAEAAGGTKLQFLNPLSDLGASAKTTVRAIGVDYHTPADGVGVVVERADDEIALLSSDDATYSLHGIGRYGIASVESGRYDGSTWVKSGDVKWSWADRTITFDVPAYGAVRVVTNAAIPAAGPDVPFTDSSFSATQEAESLSPASNVGLQQWDDGASNGAWIKVLGTGTGDYVEFTVPRPSQELDSYELAVGYRTSTGRGIAQASVGGTDVGKPLDMYADGSQWREAVVGDLAFGGASSVTLRFTVTGKNAASSGYQFGFDYFTLRDAVDKSDLYALTYDFAGEKQSDHSAGWQEFSTALTAAETVLGDGSATQAAVDSAYADLRAGVNGLDRVLTTDLPVRHSSKCMDVTGASTADGAEVIQWTCNGHANQRWRLQGTGDGYYRLVAQHSAKCLDVTSASTANGAGIIQYACNGGANQQWRVSGTGGYVQFVARHSGKCLDVTDASMADGARIQQWDCNSGHHQQWDL</sequence>
<dbReference type="Pfam" id="PF24517">
    <property type="entry name" value="CBM96"/>
    <property type="match status" value="1"/>
</dbReference>
<dbReference type="Pfam" id="PF16349">
    <property type="entry name" value="DUF4978"/>
    <property type="match status" value="1"/>
</dbReference>
<keyword evidence="2" id="KW-0964">Secreted</keyword>
<dbReference type="InterPro" id="IPR017853">
    <property type="entry name" value="GH"/>
</dbReference>
<dbReference type="InterPro" id="IPR035992">
    <property type="entry name" value="Ricin_B-like_lectins"/>
</dbReference>
<dbReference type="SUPFAM" id="SSF51445">
    <property type="entry name" value="(Trans)glycosidases"/>
    <property type="match status" value="1"/>
</dbReference>
<feature type="domain" description="Ricin B lectin" evidence="5">
    <location>
        <begin position="965"/>
        <end position="1099"/>
    </location>
</feature>
<comment type="subcellular location">
    <subcellularLocation>
        <location evidence="1">Secreted</location>
    </subcellularLocation>
</comment>
<keyword evidence="7" id="KW-1185">Reference proteome</keyword>
<accession>A0A117RYA0</accession>